<dbReference type="GO" id="GO:0009534">
    <property type="term" value="C:chloroplast thylakoid"/>
    <property type="evidence" value="ECO:0007669"/>
    <property type="project" value="TreeGrafter"/>
</dbReference>
<sequence>MLCTVNVPALRASRAAPLAKRERRAKRTAIASKVATKVATIESDEIVTRGQTAAMSLAATMLFADQAHAAQEVGDLAGIDGRIAIFFVFAPVLGWVAYNILGPGLRQFEDMQKKNAKSKGVLAGAGLSAAALLGMPEASDAAEKLGDLAGIDGRIAIFFVFAPVLGWVAYNILGPGLRQFEDMQKKNAKSKGVLAGAGLSAAALLGMPEASDAAEKLGDLAGIDGRIAIFFVFAPVLGWVAYNILGPEERGQEVDGLRRRSLQTPP</sequence>
<keyword evidence="7" id="KW-0604">Photosystem II</keyword>
<feature type="transmembrane region" description="Helical" evidence="8">
    <location>
        <begin position="121"/>
        <end position="139"/>
    </location>
</feature>
<reference evidence="9" key="1">
    <citation type="submission" date="2017-04" db="EMBL/GenBank/DDBJ databases">
        <title>Population genomics of picophytoplankton unveils novel chromosome hypervariability.</title>
        <authorList>
            <consortium name="DOE Joint Genome Institute"/>
            <person name="Blanc-Mathieu R."/>
            <person name="Krasovec M."/>
            <person name="Hebrard M."/>
            <person name="Yau S."/>
            <person name="Desgranges E."/>
            <person name="Martin J."/>
            <person name="Schackwitz W."/>
            <person name="Kuo A."/>
            <person name="Salin G."/>
            <person name="Donnadieu C."/>
            <person name="Desdevises Y."/>
            <person name="Sanchez-Ferandin S."/>
            <person name="Moreau H."/>
            <person name="Rivals E."/>
            <person name="Grigoriev I.V."/>
            <person name="Grimsley N."/>
            <person name="Eyre-Walker A."/>
            <person name="Piganeau G."/>
        </authorList>
    </citation>
    <scope>NUCLEOTIDE SEQUENCE [LARGE SCALE GENOMIC DNA]</scope>
    <source>
        <strain evidence="9">RCC 1115</strain>
    </source>
</reference>
<evidence type="ECO:0000256" key="7">
    <source>
        <dbReference type="ARBA" id="ARBA00023276"/>
    </source>
</evidence>
<evidence type="ECO:0000256" key="3">
    <source>
        <dbReference type="ARBA" id="ARBA00022692"/>
    </source>
</evidence>
<feature type="transmembrane region" description="Helical" evidence="8">
    <location>
        <begin position="227"/>
        <end position="245"/>
    </location>
</feature>
<dbReference type="GO" id="GO:0015979">
    <property type="term" value="P:photosynthesis"/>
    <property type="evidence" value="ECO:0007669"/>
    <property type="project" value="UniProtKB-KW"/>
</dbReference>
<keyword evidence="6 8" id="KW-0472">Membrane</keyword>
<dbReference type="GO" id="GO:0045454">
    <property type="term" value="P:cell redox homeostasis"/>
    <property type="evidence" value="ECO:0007669"/>
    <property type="project" value="TreeGrafter"/>
</dbReference>
<evidence type="ECO:0000313" key="9">
    <source>
        <dbReference type="EMBL" id="OUS43115.1"/>
    </source>
</evidence>
<dbReference type="PANTHER" id="PTHR34790:SF1">
    <property type="entry name" value="PHOTOSYSTEM II CORE COMPLEX PROTEINS PSBY, CHLOROPLASTIC"/>
    <property type="match status" value="1"/>
</dbReference>
<keyword evidence="5" id="KW-0793">Thylakoid</keyword>
<feature type="transmembrane region" description="Helical" evidence="8">
    <location>
        <begin position="191"/>
        <end position="207"/>
    </location>
</feature>
<organism evidence="9">
    <name type="scientific">Ostreococcus tauri</name>
    <name type="common">Marine green alga</name>
    <dbReference type="NCBI Taxonomy" id="70448"/>
    <lineage>
        <taxon>Eukaryota</taxon>
        <taxon>Viridiplantae</taxon>
        <taxon>Chlorophyta</taxon>
        <taxon>Mamiellophyceae</taxon>
        <taxon>Mamiellales</taxon>
        <taxon>Bathycoccaceae</taxon>
        <taxon>Ostreococcus</taxon>
    </lineage>
</organism>
<protein>
    <submittedName>
        <fullName evidence="9">Manganese-binding protein PsbY</fullName>
    </submittedName>
</protein>
<evidence type="ECO:0000256" key="1">
    <source>
        <dbReference type="ARBA" id="ARBA00004370"/>
    </source>
</evidence>
<evidence type="ECO:0000256" key="5">
    <source>
        <dbReference type="ARBA" id="ARBA00023078"/>
    </source>
</evidence>
<gene>
    <name evidence="9" type="ORF">BE221DRAFT_101733</name>
</gene>
<dbReference type="InterPro" id="IPR038760">
    <property type="entry name" value="PsbY_plant"/>
</dbReference>
<keyword evidence="2" id="KW-0602">Photosynthesis</keyword>
<dbReference type="PANTHER" id="PTHR34790">
    <property type="entry name" value="PHOTOSYSTEM II CORE COMPLEX PROTEINS PSBY, CHLOROPLASTIC"/>
    <property type="match status" value="1"/>
</dbReference>
<feature type="transmembrane region" description="Helical" evidence="8">
    <location>
        <begin position="151"/>
        <end position="170"/>
    </location>
</feature>
<name>A0A1Y5I7V8_OSTTA</name>
<keyword evidence="3 8" id="KW-0812">Transmembrane</keyword>
<dbReference type="Proteomes" id="UP000195557">
    <property type="component" value="Unassembled WGS sequence"/>
</dbReference>
<dbReference type="GO" id="GO:0009523">
    <property type="term" value="C:photosystem II"/>
    <property type="evidence" value="ECO:0007669"/>
    <property type="project" value="UniProtKB-KW"/>
</dbReference>
<proteinExistence type="predicted"/>
<dbReference type="Pfam" id="PF06298">
    <property type="entry name" value="PsbY"/>
    <property type="match status" value="2"/>
</dbReference>
<evidence type="ECO:0000256" key="2">
    <source>
        <dbReference type="ARBA" id="ARBA00022531"/>
    </source>
</evidence>
<comment type="subcellular location">
    <subcellularLocation>
        <location evidence="1">Membrane</location>
    </subcellularLocation>
</comment>
<evidence type="ECO:0000256" key="8">
    <source>
        <dbReference type="SAM" id="Phobius"/>
    </source>
</evidence>
<evidence type="ECO:0000256" key="6">
    <source>
        <dbReference type="ARBA" id="ARBA00023136"/>
    </source>
</evidence>
<evidence type="ECO:0000256" key="4">
    <source>
        <dbReference type="ARBA" id="ARBA00022989"/>
    </source>
</evidence>
<accession>A0A1Y5I7V8</accession>
<keyword evidence="4 8" id="KW-1133">Transmembrane helix</keyword>
<dbReference type="InterPro" id="IPR009388">
    <property type="entry name" value="PSII_PsbY"/>
</dbReference>
<dbReference type="AlphaFoldDB" id="A0A1Y5I7V8"/>
<feature type="transmembrane region" description="Helical" evidence="8">
    <location>
        <begin position="83"/>
        <end position="101"/>
    </location>
</feature>
<dbReference type="GO" id="GO:0030145">
    <property type="term" value="F:manganese ion binding"/>
    <property type="evidence" value="ECO:0007669"/>
    <property type="project" value="InterPro"/>
</dbReference>
<dbReference type="EMBL" id="KZ155835">
    <property type="protein sequence ID" value="OUS43115.1"/>
    <property type="molecule type" value="Genomic_DNA"/>
</dbReference>
<dbReference type="eggNOG" id="ENOG502QVGR">
    <property type="taxonomic scope" value="Eukaryota"/>
</dbReference>